<reference evidence="2" key="1">
    <citation type="submission" date="2023-06" db="EMBL/GenBank/DDBJ databases">
        <title>Genome-scale phylogeny and comparative genomics of the fungal order Sordariales.</title>
        <authorList>
            <consortium name="Lawrence Berkeley National Laboratory"/>
            <person name="Hensen N."/>
            <person name="Bonometti L."/>
            <person name="Westerberg I."/>
            <person name="Brannstrom I.O."/>
            <person name="Guillou S."/>
            <person name="Cros-Aarteil S."/>
            <person name="Calhoun S."/>
            <person name="Haridas S."/>
            <person name="Kuo A."/>
            <person name="Mondo S."/>
            <person name="Pangilinan J."/>
            <person name="Riley R."/>
            <person name="Labutti K."/>
            <person name="Andreopoulos B."/>
            <person name="Lipzen A."/>
            <person name="Chen C."/>
            <person name="Yanf M."/>
            <person name="Daum C."/>
            <person name="Ng V."/>
            <person name="Clum A."/>
            <person name="Steindorff A."/>
            <person name="Ohm R."/>
            <person name="Martin F."/>
            <person name="Silar P."/>
            <person name="Natvig D."/>
            <person name="Lalanne C."/>
            <person name="Gautier V."/>
            <person name="Ament-Velasquez S.L."/>
            <person name="Kruys A."/>
            <person name="Hutchinson M.I."/>
            <person name="Powell A.J."/>
            <person name="Barry K."/>
            <person name="Miller A.N."/>
            <person name="Grigoriev I.V."/>
            <person name="Debuchy R."/>
            <person name="Gladieux P."/>
            <person name="Thoren M.H."/>
            <person name="Johannesson H."/>
        </authorList>
    </citation>
    <scope>NUCLEOTIDE SEQUENCE</scope>
    <source>
        <strain evidence="2">SMH4607-1</strain>
    </source>
</reference>
<organism evidence="2 3">
    <name type="scientific">Lasiosphaeris hirsuta</name>
    <dbReference type="NCBI Taxonomy" id="260670"/>
    <lineage>
        <taxon>Eukaryota</taxon>
        <taxon>Fungi</taxon>
        <taxon>Dikarya</taxon>
        <taxon>Ascomycota</taxon>
        <taxon>Pezizomycotina</taxon>
        <taxon>Sordariomycetes</taxon>
        <taxon>Sordariomycetidae</taxon>
        <taxon>Sordariales</taxon>
        <taxon>Lasiosphaeriaceae</taxon>
        <taxon>Lasiosphaeris</taxon>
    </lineage>
</organism>
<proteinExistence type="predicted"/>
<dbReference type="EMBL" id="JAUKUA010000006">
    <property type="protein sequence ID" value="KAK0708282.1"/>
    <property type="molecule type" value="Genomic_DNA"/>
</dbReference>
<feature type="coiled-coil region" evidence="1">
    <location>
        <begin position="90"/>
        <end position="117"/>
    </location>
</feature>
<dbReference type="AlphaFoldDB" id="A0AA40A2Z3"/>
<dbReference type="Proteomes" id="UP001172102">
    <property type="component" value="Unassembled WGS sequence"/>
</dbReference>
<name>A0AA40A2Z3_9PEZI</name>
<evidence type="ECO:0000256" key="1">
    <source>
        <dbReference type="SAM" id="Coils"/>
    </source>
</evidence>
<gene>
    <name evidence="2" type="ORF">B0H67DRAFT_335751</name>
</gene>
<protein>
    <submittedName>
        <fullName evidence="2">Uncharacterized protein</fullName>
    </submittedName>
</protein>
<evidence type="ECO:0000313" key="2">
    <source>
        <dbReference type="EMBL" id="KAK0708282.1"/>
    </source>
</evidence>
<accession>A0AA40A2Z3</accession>
<sequence>MAVFNCIESQLYEQKKAHSQLVKLLNPPDGEKEVSLASTSVKTEIQALKAVDKTLLALVDLFEEHIGCSLPARGRSWLVRFIRNLFRSRLAAVAIDSEEVERLKKNARRELGSLQRIAPILAAHIRLREPSAVAELKRVCDAAPEGPEKREMPEKLALTPTKIGHPTTHADALKKVLRHFNDAHTRLLAEVEALNKIVGREYTLRGNALFRKATGDWGLGTPFRRLRRHVRGRNGPGLAAGGASASASASRVCLVEDAAVEKRPWRYDGIAV</sequence>
<keyword evidence="1" id="KW-0175">Coiled coil</keyword>
<evidence type="ECO:0000313" key="3">
    <source>
        <dbReference type="Proteomes" id="UP001172102"/>
    </source>
</evidence>
<keyword evidence="3" id="KW-1185">Reference proteome</keyword>
<comment type="caution">
    <text evidence="2">The sequence shown here is derived from an EMBL/GenBank/DDBJ whole genome shotgun (WGS) entry which is preliminary data.</text>
</comment>